<keyword evidence="1" id="KW-0812">Transmembrane</keyword>
<keyword evidence="1" id="KW-1133">Transmembrane helix</keyword>
<keyword evidence="1" id="KW-0472">Membrane</keyword>
<dbReference type="Pfam" id="PF05795">
    <property type="entry name" value="Plasmodium_Vir"/>
    <property type="match status" value="1"/>
</dbReference>
<dbReference type="Proteomes" id="UP000195521">
    <property type="component" value="Unassembled WGS sequence"/>
</dbReference>
<feature type="transmembrane region" description="Helical" evidence="1">
    <location>
        <begin position="258"/>
        <end position="277"/>
    </location>
</feature>
<dbReference type="OrthoDB" id="383226at2759"/>
<accession>A0A1Y1JRW7</accession>
<protein>
    <submittedName>
        <fullName evidence="2">Variable surface protein</fullName>
    </submittedName>
</protein>
<evidence type="ECO:0000256" key="1">
    <source>
        <dbReference type="SAM" id="Phobius"/>
    </source>
</evidence>
<evidence type="ECO:0000313" key="3">
    <source>
        <dbReference type="Proteomes" id="UP000195521"/>
    </source>
</evidence>
<name>A0A1Y1JRW7_PLAGO</name>
<comment type="caution">
    <text evidence="2">The sequence shown here is derived from an EMBL/GenBank/DDBJ whole genome shotgun (WGS) entry which is preliminary data.</text>
</comment>
<dbReference type="EMBL" id="BDQF01000184">
    <property type="protein sequence ID" value="GAW84215.1"/>
    <property type="molecule type" value="Genomic_DNA"/>
</dbReference>
<organism evidence="2 3">
    <name type="scientific">Plasmodium gonderi</name>
    <dbReference type="NCBI Taxonomy" id="77519"/>
    <lineage>
        <taxon>Eukaryota</taxon>
        <taxon>Sar</taxon>
        <taxon>Alveolata</taxon>
        <taxon>Apicomplexa</taxon>
        <taxon>Aconoidasida</taxon>
        <taxon>Haemosporida</taxon>
        <taxon>Plasmodiidae</taxon>
        <taxon>Plasmodium</taxon>
        <taxon>Plasmodium (Plasmodium)</taxon>
    </lineage>
</organism>
<dbReference type="InterPro" id="IPR008780">
    <property type="entry name" value="Plasmodium_Vir"/>
</dbReference>
<sequence>MKERLYIYNFDKSLSTLPSVAFYKLVESSNETCHIENETELRHVLTVHNKIQPIIEEILKSICYIRNHYTLVPNQKDLCDYFYYWLGNKIHNMLKNDGNFNGIIDACYTGLSINGGPRVCNKPLNYVDIKDFIQMKIIHDYNMDREVIEQYLSNTESSCFPEIKRYLEKVDEFYNGIYRACFTNEKAQYCDIYKKLFPEDKNGSNKLSPIKCKELKEYYISQLNVKLDTHVSKKILEPPTQENSLQTVLESTSTSFKYMMDFAIPFVGISILLSVLYKFTPIGVMLQNFFKNSGILTKRTNDYKNEISSEHYLEPYECNSHTNSFKVTYRPT</sequence>
<proteinExistence type="predicted"/>
<dbReference type="GeneID" id="39745023"/>
<keyword evidence="3" id="KW-1185">Reference proteome</keyword>
<dbReference type="AlphaFoldDB" id="A0A1Y1JRW7"/>
<dbReference type="OMA" id="NETCHIE"/>
<reference evidence="3" key="1">
    <citation type="submission" date="2017-04" db="EMBL/GenBank/DDBJ databases">
        <title>Plasmodium gonderi genome.</title>
        <authorList>
            <person name="Arisue N."/>
            <person name="Honma H."/>
            <person name="Kawai S."/>
            <person name="Tougan T."/>
            <person name="Tanabe K."/>
            <person name="Horii T."/>
        </authorList>
    </citation>
    <scope>NUCLEOTIDE SEQUENCE [LARGE SCALE GENOMIC DNA]</scope>
    <source>
        <strain evidence="3">ATCC 30045</strain>
    </source>
</reference>
<dbReference type="RefSeq" id="XP_028546804.1">
    <property type="nucleotide sequence ID" value="XM_028691003.1"/>
</dbReference>
<evidence type="ECO:0000313" key="2">
    <source>
        <dbReference type="EMBL" id="GAW84215.1"/>
    </source>
</evidence>
<gene>
    <name evidence="2" type="ORF">PGO_001745</name>
</gene>